<dbReference type="SUPFAM" id="SSF51905">
    <property type="entry name" value="FAD/NAD(P)-binding domain"/>
    <property type="match status" value="1"/>
</dbReference>
<dbReference type="PANTHER" id="PTHR45934">
    <property type="entry name" value="FAD/NAD(P)-BINDING OXIDOREDUCTASE FAMILY PROTEIN"/>
    <property type="match status" value="1"/>
</dbReference>
<keyword evidence="2 5" id="KW-0503">Monooxygenase</keyword>
<dbReference type="PANTHER" id="PTHR45934:SF9">
    <property type="entry name" value="FAD_NAD(P)-BINDING OXIDOREDUCTASE FAMILY PROTEIN"/>
    <property type="match status" value="1"/>
</dbReference>
<gene>
    <name evidence="5" type="ORF">EQP59_08675</name>
</gene>
<keyword evidence="1" id="KW-0560">Oxidoreductase</keyword>
<evidence type="ECO:0000313" key="5">
    <source>
        <dbReference type="EMBL" id="QAR31408.1"/>
    </source>
</evidence>
<evidence type="ECO:0000313" key="6">
    <source>
        <dbReference type="Proteomes" id="UP000287701"/>
    </source>
</evidence>
<accession>A0A3R5YWV5</accession>
<dbReference type="InterPro" id="IPR002938">
    <property type="entry name" value="FAD-bd"/>
</dbReference>
<dbReference type="Gene3D" id="3.50.50.60">
    <property type="entry name" value="FAD/NAD(P)-binding domain"/>
    <property type="match status" value="1"/>
</dbReference>
<dbReference type="InterPro" id="IPR036188">
    <property type="entry name" value="FAD/NAD-bd_sf"/>
</dbReference>
<evidence type="ECO:0000256" key="1">
    <source>
        <dbReference type="ARBA" id="ARBA00023002"/>
    </source>
</evidence>
<comment type="similarity">
    <text evidence="3">Belongs to the 3-hydroxybenzoate 6-hydroxylase family.</text>
</comment>
<dbReference type="RefSeq" id="WP_128501839.1">
    <property type="nucleotide sequence ID" value="NZ_CP035107.1"/>
</dbReference>
<organism evidence="5 6">
    <name type="scientific">Ornithobacterium rhinotracheale</name>
    <dbReference type="NCBI Taxonomy" id="28251"/>
    <lineage>
        <taxon>Bacteria</taxon>
        <taxon>Pseudomonadati</taxon>
        <taxon>Bacteroidota</taxon>
        <taxon>Flavobacteriia</taxon>
        <taxon>Flavobacteriales</taxon>
        <taxon>Weeksellaceae</taxon>
        <taxon>Ornithobacterium</taxon>
    </lineage>
</organism>
<dbReference type="PRINTS" id="PR00420">
    <property type="entry name" value="RNGMNOXGNASE"/>
</dbReference>
<dbReference type="InterPro" id="IPR044560">
    <property type="entry name" value="MOase"/>
</dbReference>
<proteinExistence type="inferred from homology"/>
<name>A0A3R5YWV5_ORNRH</name>
<dbReference type="GO" id="GO:0004497">
    <property type="term" value="F:monooxygenase activity"/>
    <property type="evidence" value="ECO:0007669"/>
    <property type="project" value="UniProtKB-KW"/>
</dbReference>
<reference evidence="5 6" key="1">
    <citation type="submission" date="2019-01" db="EMBL/GenBank/DDBJ databases">
        <title>Whole Genome of Ornithobacterium rhinotracheale FARPER-174b.</title>
        <authorList>
            <person name="Tataje-Lavanda L.A."/>
            <person name="Montalvan A."/>
            <person name="Montesinos R."/>
            <person name="Zimic M."/>
            <person name="Fernandez-Sanchez M."/>
            <person name="Fernandez-Diaz M."/>
        </authorList>
    </citation>
    <scope>NUCLEOTIDE SEQUENCE [LARGE SCALE GENOMIC DNA]</scope>
    <source>
        <strain evidence="5 6">FARPER-174b</strain>
    </source>
</reference>
<sequence>MNIDIIGGGIGGLTTAIALDQKGIDYRIFEQTKTMKPVGAGIILANNAMQVYNNLGIKYKIEQKGNPISFLKITNLNFKPLSMVDLRYFEAKYGVKNIVIHRGDLQQILLSEIKAENLYLDHHLKAIKSKNKSFELEFENGNRLSSDIIIGADGLKSKVRDLIFKNGKIRNSHQICWRGIAEYQLPKKFLNEANEIWGKGDRFGFVQLDTHRVYWYALKSIDSKTPYTTDTIEVLFKDYPSMIQELLALTPKTAIHCDIIQDLKPIHNWHQGNICLLGDAAHATTPNLGQGACQAIEDAYMLSNCLDDYKCITTAFSEYEHKRITKAHQVVKMSWVIGKMAHWENPIAILLRNFLMQKIPKSLNRKQSERIFEL</sequence>
<dbReference type="EMBL" id="CP035107">
    <property type="protein sequence ID" value="QAR31408.1"/>
    <property type="molecule type" value="Genomic_DNA"/>
</dbReference>
<evidence type="ECO:0000256" key="3">
    <source>
        <dbReference type="ARBA" id="ARBA00024018"/>
    </source>
</evidence>
<dbReference type="Pfam" id="PF01494">
    <property type="entry name" value="FAD_binding_3"/>
    <property type="match status" value="1"/>
</dbReference>
<feature type="domain" description="FAD-binding" evidence="4">
    <location>
        <begin position="5"/>
        <end position="331"/>
    </location>
</feature>
<dbReference type="AlphaFoldDB" id="A0A3R5YWV5"/>
<protein>
    <submittedName>
        <fullName evidence="5">Monooxygenase</fullName>
    </submittedName>
</protein>
<dbReference type="Proteomes" id="UP000287701">
    <property type="component" value="Chromosome"/>
</dbReference>
<dbReference type="OrthoDB" id="9766816at2"/>
<evidence type="ECO:0000259" key="4">
    <source>
        <dbReference type="Pfam" id="PF01494"/>
    </source>
</evidence>
<evidence type="ECO:0000256" key="2">
    <source>
        <dbReference type="ARBA" id="ARBA00023033"/>
    </source>
</evidence>
<dbReference type="GO" id="GO:0071949">
    <property type="term" value="F:FAD binding"/>
    <property type="evidence" value="ECO:0007669"/>
    <property type="project" value="InterPro"/>
</dbReference>